<sequence>MLGCGETPEQVVRTKKREAGVDVIFSYCPSFLNSTKFTLSGFCYVASGPMVRSSYKAGEYYIKSMIEVDRAASSSSIHHSG</sequence>
<dbReference type="GO" id="GO:0051539">
    <property type="term" value="F:4 iron, 4 sulfur cluster binding"/>
    <property type="evidence" value="ECO:0007669"/>
    <property type="project" value="UniProtKB-KW"/>
</dbReference>
<dbReference type="GO" id="GO:0005739">
    <property type="term" value="C:mitochondrion"/>
    <property type="evidence" value="ECO:0007669"/>
    <property type="project" value="TreeGrafter"/>
</dbReference>
<dbReference type="AlphaFoldDB" id="A0AAF0WG12"/>
<keyword evidence="2" id="KW-0411">Iron-sulfur</keyword>
<keyword evidence="4" id="KW-1185">Reference proteome</keyword>
<evidence type="ECO:0000313" key="3">
    <source>
        <dbReference type="EMBL" id="WOG87648.1"/>
    </source>
</evidence>
<evidence type="ECO:0000256" key="2">
    <source>
        <dbReference type="ARBA" id="ARBA00022485"/>
    </source>
</evidence>
<gene>
    <name evidence="3" type="ORF">DCAR_0206878</name>
</gene>
<keyword evidence="2" id="KW-0408">Iron</keyword>
<organism evidence="3 4">
    <name type="scientific">Daucus carota subsp. sativus</name>
    <name type="common">Carrot</name>
    <dbReference type="NCBI Taxonomy" id="79200"/>
    <lineage>
        <taxon>Eukaryota</taxon>
        <taxon>Viridiplantae</taxon>
        <taxon>Streptophyta</taxon>
        <taxon>Embryophyta</taxon>
        <taxon>Tracheophyta</taxon>
        <taxon>Spermatophyta</taxon>
        <taxon>Magnoliopsida</taxon>
        <taxon>eudicotyledons</taxon>
        <taxon>Gunneridae</taxon>
        <taxon>Pentapetalae</taxon>
        <taxon>asterids</taxon>
        <taxon>campanulids</taxon>
        <taxon>Apiales</taxon>
        <taxon>Apiaceae</taxon>
        <taxon>Apioideae</taxon>
        <taxon>Scandiceae</taxon>
        <taxon>Daucinae</taxon>
        <taxon>Daucus</taxon>
        <taxon>Daucus sect. Daucus</taxon>
    </lineage>
</organism>
<accession>A0AAF0WG12</accession>
<keyword evidence="2" id="KW-0479">Metal-binding</keyword>
<dbReference type="PANTHER" id="PTHR10949:SF0">
    <property type="entry name" value="LIPOYL SYNTHASE, MITOCHONDRIAL"/>
    <property type="match status" value="1"/>
</dbReference>
<dbReference type="PANTHER" id="PTHR10949">
    <property type="entry name" value="LIPOYL SYNTHASE"/>
    <property type="match status" value="1"/>
</dbReference>
<comment type="cofactor">
    <cofactor evidence="1">
        <name>[4Fe-4S] cluster</name>
        <dbReference type="ChEBI" id="CHEBI:49883"/>
    </cofactor>
</comment>
<protein>
    <submittedName>
        <fullName evidence="3">Uncharacterized protein</fullName>
    </submittedName>
</protein>
<dbReference type="EMBL" id="CP093344">
    <property type="protein sequence ID" value="WOG87648.1"/>
    <property type="molecule type" value="Genomic_DNA"/>
</dbReference>
<reference evidence="3" key="2">
    <citation type="submission" date="2022-03" db="EMBL/GenBank/DDBJ databases">
        <title>Draft title - Genomic analysis of global carrot germplasm unveils the trajectory of domestication and the origin of high carotenoid orange carrot.</title>
        <authorList>
            <person name="Iorizzo M."/>
            <person name="Ellison S."/>
            <person name="Senalik D."/>
            <person name="Macko-Podgorni A."/>
            <person name="Grzebelus D."/>
            <person name="Bostan H."/>
            <person name="Rolling W."/>
            <person name="Curaba J."/>
            <person name="Simon P."/>
        </authorList>
    </citation>
    <scope>NUCLEOTIDE SEQUENCE</scope>
    <source>
        <tissue evidence="3">Leaf</tissue>
    </source>
</reference>
<name>A0AAF0WG12_DAUCS</name>
<reference evidence="3" key="1">
    <citation type="journal article" date="2016" name="Nat. Genet.">
        <title>A high-quality carrot genome assembly provides new insights into carotenoid accumulation and asterid genome evolution.</title>
        <authorList>
            <person name="Iorizzo M."/>
            <person name="Ellison S."/>
            <person name="Senalik D."/>
            <person name="Zeng P."/>
            <person name="Satapoomin P."/>
            <person name="Huang J."/>
            <person name="Bowman M."/>
            <person name="Iovene M."/>
            <person name="Sanseverino W."/>
            <person name="Cavagnaro P."/>
            <person name="Yildiz M."/>
            <person name="Macko-Podgorni A."/>
            <person name="Moranska E."/>
            <person name="Grzebelus E."/>
            <person name="Grzebelus D."/>
            <person name="Ashrafi H."/>
            <person name="Zheng Z."/>
            <person name="Cheng S."/>
            <person name="Spooner D."/>
            <person name="Van Deynze A."/>
            <person name="Simon P."/>
        </authorList>
    </citation>
    <scope>NUCLEOTIDE SEQUENCE</scope>
    <source>
        <tissue evidence="3">Leaf</tissue>
    </source>
</reference>
<keyword evidence="2" id="KW-0004">4Fe-4S</keyword>
<dbReference type="GO" id="GO:0016992">
    <property type="term" value="F:lipoate synthase activity"/>
    <property type="evidence" value="ECO:0007669"/>
    <property type="project" value="InterPro"/>
</dbReference>
<dbReference type="Proteomes" id="UP000077755">
    <property type="component" value="Chromosome 2"/>
</dbReference>
<evidence type="ECO:0000256" key="1">
    <source>
        <dbReference type="ARBA" id="ARBA00001966"/>
    </source>
</evidence>
<proteinExistence type="predicted"/>
<dbReference type="InterPro" id="IPR003698">
    <property type="entry name" value="Lipoyl_synth"/>
</dbReference>
<evidence type="ECO:0000313" key="4">
    <source>
        <dbReference type="Proteomes" id="UP000077755"/>
    </source>
</evidence>